<proteinExistence type="predicted"/>
<protein>
    <recommendedName>
        <fullName evidence="3">Lipoprotein</fullName>
    </recommendedName>
</protein>
<dbReference type="AlphaFoldDB" id="A0A158GR79"/>
<evidence type="ECO:0000313" key="2">
    <source>
        <dbReference type="Proteomes" id="UP000054683"/>
    </source>
</evidence>
<gene>
    <name evidence="1" type="ORF">AWB69_03184</name>
</gene>
<dbReference type="EMBL" id="FCOK02000018">
    <property type="protein sequence ID" value="SAL34616.1"/>
    <property type="molecule type" value="Genomic_DNA"/>
</dbReference>
<organism evidence="1 2">
    <name type="scientific">Caballeronia udeis</name>
    <dbReference type="NCBI Taxonomy" id="1232866"/>
    <lineage>
        <taxon>Bacteria</taxon>
        <taxon>Pseudomonadati</taxon>
        <taxon>Pseudomonadota</taxon>
        <taxon>Betaproteobacteria</taxon>
        <taxon>Burkholderiales</taxon>
        <taxon>Burkholderiaceae</taxon>
        <taxon>Caballeronia</taxon>
    </lineage>
</organism>
<sequence>MRCFRMSRAIGITGVSVAVATLTVGCTHAPWPYLRADAELAQRNFSDRAALRREPSRKPGDLGAAQLFMAFPAANKLVGVRSPVSALVFGSFSVCG</sequence>
<dbReference type="Proteomes" id="UP000054683">
    <property type="component" value="Unassembled WGS sequence"/>
</dbReference>
<reference evidence="1 2" key="1">
    <citation type="submission" date="2016-01" db="EMBL/GenBank/DDBJ databases">
        <authorList>
            <person name="Oliw E.H."/>
        </authorList>
    </citation>
    <scope>NUCLEOTIDE SEQUENCE [LARGE SCALE GENOMIC DNA]</scope>
    <source>
        <strain evidence="1">LMG 27134</strain>
    </source>
</reference>
<evidence type="ECO:0008006" key="3">
    <source>
        <dbReference type="Google" id="ProtNLM"/>
    </source>
</evidence>
<accession>A0A158GR79</accession>
<name>A0A158GR79_9BURK</name>
<evidence type="ECO:0000313" key="1">
    <source>
        <dbReference type="EMBL" id="SAL34616.1"/>
    </source>
</evidence>
<dbReference type="PROSITE" id="PS51257">
    <property type="entry name" value="PROKAR_LIPOPROTEIN"/>
    <property type="match status" value="1"/>
</dbReference>